<protein>
    <submittedName>
        <fullName evidence="2">Uncharacterized protein</fullName>
    </submittedName>
</protein>
<comment type="caution">
    <text evidence="2">The sequence shown here is derived from an EMBL/GenBank/DDBJ whole genome shotgun (WGS) entry which is preliminary data.</text>
</comment>
<organism evidence="2 3">
    <name type="scientific">Protopolystoma xenopodis</name>
    <dbReference type="NCBI Taxonomy" id="117903"/>
    <lineage>
        <taxon>Eukaryota</taxon>
        <taxon>Metazoa</taxon>
        <taxon>Spiralia</taxon>
        <taxon>Lophotrochozoa</taxon>
        <taxon>Platyhelminthes</taxon>
        <taxon>Monogenea</taxon>
        <taxon>Polyopisthocotylea</taxon>
        <taxon>Polystomatidea</taxon>
        <taxon>Polystomatidae</taxon>
        <taxon>Protopolystoma</taxon>
    </lineage>
</organism>
<evidence type="ECO:0000313" key="2">
    <source>
        <dbReference type="EMBL" id="VEL15334.1"/>
    </source>
</evidence>
<proteinExistence type="predicted"/>
<dbReference type="AlphaFoldDB" id="A0A3S5BRT5"/>
<name>A0A3S5BRT5_9PLAT</name>
<keyword evidence="3" id="KW-1185">Reference proteome</keyword>
<feature type="chain" id="PRO_5018637712" evidence="1">
    <location>
        <begin position="20"/>
        <end position="65"/>
    </location>
</feature>
<gene>
    <name evidence="2" type="ORF">PXEA_LOCUS8774</name>
</gene>
<dbReference type="Proteomes" id="UP000784294">
    <property type="component" value="Unassembled WGS sequence"/>
</dbReference>
<sequence length="65" mass="7058">MAVDKLICLFLSFPLQTLLTPAGMMTLIADSPASTQRWRLPGRLQRGRTNCSASGEFLPPLPLSA</sequence>
<reference evidence="2" key="1">
    <citation type="submission" date="2018-11" db="EMBL/GenBank/DDBJ databases">
        <authorList>
            <consortium name="Pathogen Informatics"/>
        </authorList>
    </citation>
    <scope>NUCLEOTIDE SEQUENCE</scope>
</reference>
<dbReference type="EMBL" id="CAAALY010024240">
    <property type="protein sequence ID" value="VEL15334.1"/>
    <property type="molecule type" value="Genomic_DNA"/>
</dbReference>
<accession>A0A3S5BRT5</accession>
<evidence type="ECO:0000313" key="3">
    <source>
        <dbReference type="Proteomes" id="UP000784294"/>
    </source>
</evidence>
<feature type="signal peptide" evidence="1">
    <location>
        <begin position="1"/>
        <end position="19"/>
    </location>
</feature>
<keyword evidence="1" id="KW-0732">Signal</keyword>
<evidence type="ECO:0000256" key="1">
    <source>
        <dbReference type="SAM" id="SignalP"/>
    </source>
</evidence>